<dbReference type="KEGG" id="phm:PSMK_29670"/>
<proteinExistence type="predicted"/>
<protein>
    <submittedName>
        <fullName evidence="3">Putative glycosyltransferase</fullName>
    </submittedName>
</protein>
<dbReference type="GO" id="GO:0005829">
    <property type="term" value="C:cytosol"/>
    <property type="evidence" value="ECO:0007669"/>
    <property type="project" value="TreeGrafter"/>
</dbReference>
<dbReference type="SUPFAM" id="SSF53756">
    <property type="entry name" value="UDP-Glycosyltransferase/glycogen phosphorylase"/>
    <property type="match status" value="1"/>
</dbReference>
<dbReference type="InterPro" id="IPR002201">
    <property type="entry name" value="Glyco_trans_9"/>
</dbReference>
<dbReference type="GO" id="GO:0008713">
    <property type="term" value="F:ADP-heptose-lipopolysaccharide heptosyltransferase activity"/>
    <property type="evidence" value="ECO:0007669"/>
    <property type="project" value="TreeGrafter"/>
</dbReference>
<organism evidence="3 4">
    <name type="scientific">Phycisphaera mikurensis (strain NBRC 102666 / KCTC 22515 / FYK2301M01)</name>
    <dbReference type="NCBI Taxonomy" id="1142394"/>
    <lineage>
        <taxon>Bacteria</taxon>
        <taxon>Pseudomonadati</taxon>
        <taxon>Planctomycetota</taxon>
        <taxon>Phycisphaerae</taxon>
        <taxon>Phycisphaerales</taxon>
        <taxon>Phycisphaeraceae</taxon>
        <taxon>Phycisphaera</taxon>
    </lineage>
</organism>
<keyword evidence="1" id="KW-0328">Glycosyltransferase</keyword>
<dbReference type="GO" id="GO:0009244">
    <property type="term" value="P:lipopolysaccharide core region biosynthetic process"/>
    <property type="evidence" value="ECO:0007669"/>
    <property type="project" value="TreeGrafter"/>
</dbReference>
<evidence type="ECO:0000313" key="4">
    <source>
        <dbReference type="Proteomes" id="UP000007881"/>
    </source>
</evidence>
<keyword evidence="2 3" id="KW-0808">Transferase</keyword>
<evidence type="ECO:0000256" key="2">
    <source>
        <dbReference type="ARBA" id="ARBA00022679"/>
    </source>
</evidence>
<dbReference type="eggNOG" id="COG0859">
    <property type="taxonomic scope" value="Bacteria"/>
</dbReference>
<dbReference type="OrthoDB" id="9797795at2"/>
<dbReference type="Proteomes" id="UP000007881">
    <property type="component" value="Chromosome"/>
</dbReference>
<keyword evidence="4" id="KW-1185">Reference proteome</keyword>
<dbReference type="InterPro" id="IPR051199">
    <property type="entry name" value="LPS_LOS_Heptosyltrfase"/>
</dbReference>
<dbReference type="AlphaFoldDB" id="I0IIN8"/>
<evidence type="ECO:0000256" key="1">
    <source>
        <dbReference type="ARBA" id="ARBA00022676"/>
    </source>
</evidence>
<dbReference type="RefSeq" id="WP_014438334.1">
    <property type="nucleotide sequence ID" value="NC_017080.1"/>
</dbReference>
<dbReference type="Gene3D" id="3.40.50.2000">
    <property type="entry name" value="Glycogen Phosphorylase B"/>
    <property type="match status" value="1"/>
</dbReference>
<reference evidence="3 4" key="1">
    <citation type="submission" date="2012-02" db="EMBL/GenBank/DDBJ databases">
        <title>Complete genome sequence of Phycisphaera mikurensis NBRC 102666.</title>
        <authorList>
            <person name="Ankai A."/>
            <person name="Hosoyama A."/>
            <person name="Terui Y."/>
            <person name="Sekine M."/>
            <person name="Fukai R."/>
            <person name="Kato Y."/>
            <person name="Nakamura S."/>
            <person name="Yamada-Narita S."/>
            <person name="Kawakoshi A."/>
            <person name="Fukunaga Y."/>
            <person name="Yamazaki S."/>
            <person name="Fujita N."/>
        </authorList>
    </citation>
    <scope>NUCLEOTIDE SEQUENCE [LARGE SCALE GENOMIC DNA]</scope>
    <source>
        <strain evidence="4">NBRC 102666 / KCTC 22515 / FYK2301M01</strain>
    </source>
</reference>
<dbReference type="PANTHER" id="PTHR30160">
    <property type="entry name" value="TETRAACYLDISACCHARIDE 4'-KINASE-RELATED"/>
    <property type="match status" value="1"/>
</dbReference>
<evidence type="ECO:0000313" key="3">
    <source>
        <dbReference type="EMBL" id="BAM05126.1"/>
    </source>
</evidence>
<dbReference type="STRING" id="1142394.PSMK_29670"/>
<accession>I0IIN8</accession>
<dbReference type="Pfam" id="PF01075">
    <property type="entry name" value="Glyco_transf_9"/>
    <property type="match status" value="1"/>
</dbReference>
<dbReference type="EMBL" id="AP012338">
    <property type="protein sequence ID" value="BAM05126.1"/>
    <property type="molecule type" value="Genomic_DNA"/>
</dbReference>
<dbReference type="PANTHER" id="PTHR30160:SF7">
    <property type="entry name" value="ADP-HEPTOSE--LPS HEPTOSYLTRANSFERASE 2"/>
    <property type="match status" value="1"/>
</dbReference>
<name>I0IIN8_PHYMF</name>
<dbReference type="HOGENOM" id="CLU_721311_0_0_0"/>
<sequence length="383" mass="39587">MPRDDDPLPSTFRRVMCLRCGFGDVVMSVPALRAWRAEQRTPVLWLATRPAVDLVEVLARPEDAVGTYLQLGLRHWGDRGDDAAREKSAAWAAALDDATRFVGLMHAPEGLRDAAVAAGFGDANAQEDQPVELAAAVGGAGTAAFVSDAAAAGWGLSAPPEAVASVEPPPPHARAAEAWLGALGLPRGRRPLLAAAVNGGSDLKVWPPQRVAEVLIGRPAGTDAVLIAGPDAERAAAVQRRLPEPLPALGPAHLLTAAAVLARCTALLTNDSGLLHLAAAVGTPTVAVFGPTRAKLYMPRVERGGRFAGEALESTTPCPLREPDRLGPPACVVEGVCRIAGLRSCVDAVPVGPVAAAVGRALEPSQNRPLRHPPGSAAAKILP</sequence>
<gene>
    <name evidence="3" type="ordered locus">PSMK_29670</name>
</gene>